<dbReference type="EMBL" id="FLQV01001763">
    <property type="protein sequence ID" value="SBT00190.1"/>
    <property type="molecule type" value="Genomic_DNA"/>
</dbReference>
<evidence type="ECO:0000313" key="2">
    <source>
        <dbReference type="EMBL" id="SBT00190.1"/>
    </source>
</evidence>
<protein>
    <submittedName>
        <fullName evidence="2">PIR Superfamily Protein</fullName>
    </submittedName>
</protein>
<name>A0A1A8X4J5_PLAOA</name>
<organism evidence="2 3">
    <name type="scientific">Plasmodium ovale curtisi</name>
    <dbReference type="NCBI Taxonomy" id="864141"/>
    <lineage>
        <taxon>Eukaryota</taxon>
        <taxon>Sar</taxon>
        <taxon>Alveolata</taxon>
        <taxon>Apicomplexa</taxon>
        <taxon>Aconoidasida</taxon>
        <taxon>Haemosporida</taxon>
        <taxon>Plasmodiidae</taxon>
        <taxon>Plasmodium</taxon>
        <taxon>Plasmodium (Plasmodium)</taxon>
    </lineage>
</organism>
<dbReference type="Proteomes" id="UP000078546">
    <property type="component" value="Unassembled WGS sequence"/>
</dbReference>
<evidence type="ECO:0000313" key="1">
    <source>
        <dbReference type="EMBL" id="SBS82181.1"/>
    </source>
</evidence>
<dbReference type="EMBL" id="FLQU01000197">
    <property type="protein sequence ID" value="SBS82181.1"/>
    <property type="molecule type" value="Genomic_DNA"/>
</dbReference>
<proteinExistence type="predicted"/>
<evidence type="ECO:0000313" key="4">
    <source>
        <dbReference type="Proteomes" id="UP000078560"/>
    </source>
</evidence>
<reference evidence="2" key="1">
    <citation type="submission" date="2016-05" db="EMBL/GenBank/DDBJ databases">
        <authorList>
            <person name="Lavstsen T."/>
            <person name="Jespersen J.S."/>
        </authorList>
    </citation>
    <scope>NUCLEOTIDE SEQUENCE [LARGE SCALE GENOMIC DNA]</scope>
</reference>
<dbReference type="AlphaFoldDB" id="A0A1A8X4J5"/>
<gene>
    <name evidence="2" type="ORF">POVCU1_058260</name>
    <name evidence="1" type="ORF">POVCU2_0014280</name>
</gene>
<evidence type="ECO:0000313" key="3">
    <source>
        <dbReference type="Proteomes" id="UP000078546"/>
    </source>
</evidence>
<dbReference type="VEuPathDB" id="PlasmoDB:PocGH01_00153700"/>
<dbReference type="Proteomes" id="UP000078560">
    <property type="component" value="Unassembled WGS sequence"/>
</dbReference>
<reference evidence="3 4" key="2">
    <citation type="submission" date="2016-05" db="EMBL/GenBank/DDBJ databases">
        <authorList>
            <person name="Naeem Raeece"/>
        </authorList>
    </citation>
    <scope>NUCLEOTIDE SEQUENCE [LARGE SCALE GENOMIC DNA]</scope>
</reference>
<sequence length="128" mass="15317">MLTFPYYEYNTNYNEPHNIIILNNFIENIDTIQSALGKTDHTNYCLRRCYIYECIDIYKKMNKQYCNKQGNKNFSPVGSMLRSRLQCWNRKNNNVDEEQELLFHGTVNNNAYSDNMEYHIQYQSIGDT</sequence>
<accession>A0A1A8X4J5</accession>